<feature type="compositionally biased region" description="Basic residues" evidence="1">
    <location>
        <begin position="1"/>
        <end position="13"/>
    </location>
</feature>
<organism evidence="3 4">
    <name type="scientific">Halodurantibacterium flavum</name>
    <dbReference type="NCBI Taxonomy" id="1382802"/>
    <lineage>
        <taxon>Bacteria</taxon>
        <taxon>Pseudomonadati</taxon>
        <taxon>Pseudomonadota</taxon>
        <taxon>Alphaproteobacteria</taxon>
        <taxon>Rhodobacterales</taxon>
        <taxon>Paracoccaceae</taxon>
        <taxon>Halodurantibacterium</taxon>
    </lineage>
</organism>
<feature type="region of interest" description="Disordered" evidence="1">
    <location>
        <begin position="1"/>
        <end position="37"/>
    </location>
</feature>
<comment type="caution">
    <text evidence="3">The sequence shown here is derived from an EMBL/GenBank/DDBJ whole genome shotgun (WGS) entry which is preliminary data.</text>
</comment>
<accession>A0ABW4SAC1</accession>
<dbReference type="RefSeq" id="WP_390264787.1">
    <property type="nucleotide sequence ID" value="NZ_JBHUGH010000029.1"/>
</dbReference>
<dbReference type="Pfam" id="PF01402">
    <property type="entry name" value="RHH_1"/>
    <property type="match status" value="1"/>
</dbReference>
<evidence type="ECO:0000313" key="4">
    <source>
        <dbReference type="Proteomes" id="UP001597353"/>
    </source>
</evidence>
<dbReference type="Proteomes" id="UP001597353">
    <property type="component" value="Unassembled WGS sequence"/>
</dbReference>
<feature type="compositionally biased region" description="Basic and acidic residues" evidence="1">
    <location>
        <begin position="66"/>
        <end position="79"/>
    </location>
</feature>
<dbReference type="EMBL" id="JBHUGH010000029">
    <property type="protein sequence ID" value="MFD1913992.1"/>
    <property type="molecule type" value="Genomic_DNA"/>
</dbReference>
<feature type="domain" description="Ribbon-helix-helix protein CopG" evidence="2">
    <location>
        <begin position="79"/>
        <end position="118"/>
    </location>
</feature>
<evidence type="ECO:0000256" key="1">
    <source>
        <dbReference type="SAM" id="MobiDB-lite"/>
    </source>
</evidence>
<dbReference type="CDD" id="cd21631">
    <property type="entry name" value="RHH_CopG_NikR-like"/>
    <property type="match status" value="1"/>
</dbReference>
<gene>
    <name evidence="3" type="ORF">ACFSGJ_17445</name>
</gene>
<evidence type="ECO:0000313" key="3">
    <source>
        <dbReference type="EMBL" id="MFD1913992.1"/>
    </source>
</evidence>
<proteinExistence type="predicted"/>
<dbReference type="InterPro" id="IPR002145">
    <property type="entry name" value="CopG"/>
</dbReference>
<keyword evidence="4" id="KW-1185">Reference proteome</keyword>
<protein>
    <submittedName>
        <fullName evidence="3">Ribbon-helix-helix domain-containing protein</fullName>
    </submittedName>
</protein>
<evidence type="ECO:0000259" key="2">
    <source>
        <dbReference type="Pfam" id="PF01402"/>
    </source>
</evidence>
<name>A0ABW4SAC1_9RHOB</name>
<sequence>MPRTRSSRWRRGRWMNTAMPPSWPPTSSRARRDAFRKPHPERIGNLLLVLGRGQWHHSAAGCCKSPRRDSMGKSGRDSVRVTTTLTREQHAELERIAKQNGVTVAWLVRRAAERLIEQASGPLFSLDLGRGDEHA</sequence>
<feature type="region of interest" description="Disordered" evidence="1">
    <location>
        <begin position="59"/>
        <end position="79"/>
    </location>
</feature>
<reference evidence="4" key="1">
    <citation type="journal article" date="2019" name="Int. J. Syst. Evol. Microbiol.">
        <title>The Global Catalogue of Microorganisms (GCM) 10K type strain sequencing project: providing services to taxonomists for standard genome sequencing and annotation.</title>
        <authorList>
            <consortium name="The Broad Institute Genomics Platform"/>
            <consortium name="The Broad Institute Genome Sequencing Center for Infectious Disease"/>
            <person name="Wu L."/>
            <person name="Ma J."/>
        </authorList>
    </citation>
    <scope>NUCLEOTIDE SEQUENCE [LARGE SCALE GENOMIC DNA]</scope>
    <source>
        <strain evidence="4">CGMCC 4.7242</strain>
    </source>
</reference>